<reference evidence="7" key="1">
    <citation type="journal article" date="2023" name="Nat. Microbiol.">
        <title>Babesia duncani multi-omics identifies virulence factors and drug targets.</title>
        <authorList>
            <person name="Singh P."/>
            <person name="Lonardi S."/>
            <person name="Liang Q."/>
            <person name="Vydyam P."/>
            <person name="Khabirova E."/>
            <person name="Fang T."/>
            <person name="Gihaz S."/>
            <person name="Thekkiniath J."/>
            <person name="Munshi M."/>
            <person name="Abel S."/>
            <person name="Ciampossin L."/>
            <person name="Batugedara G."/>
            <person name="Gupta M."/>
            <person name="Lu X.M."/>
            <person name="Lenz T."/>
            <person name="Chakravarty S."/>
            <person name="Cornillot E."/>
            <person name="Hu Y."/>
            <person name="Ma W."/>
            <person name="Gonzalez L.M."/>
            <person name="Sanchez S."/>
            <person name="Estrada K."/>
            <person name="Sanchez-Flores A."/>
            <person name="Montero E."/>
            <person name="Harb O.S."/>
            <person name="Le Roch K.G."/>
            <person name="Mamoun C.B."/>
        </authorList>
    </citation>
    <scope>NUCLEOTIDE SEQUENCE</scope>
    <source>
        <strain evidence="7">WA1</strain>
    </source>
</reference>
<accession>A0AAD9PPQ2</accession>
<keyword evidence="8" id="KW-1185">Reference proteome</keyword>
<feature type="region of interest" description="Disordered" evidence="5">
    <location>
        <begin position="1"/>
        <end position="21"/>
    </location>
</feature>
<dbReference type="PANTHER" id="PTHR11963">
    <property type="entry name" value="LEUCINE AMINOPEPTIDASE-RELATED"/>
    <property type="match status" value="1"/>
</dbReference>
<dbReference type="PRINTS" id="PR00481">
    <property type="entry name" value="LAMNOPPTDASE"/>
</dbReference>
<dbReference type="InterPro" id="IPR025742">
    <property type="entry name" value="CSTF2_hinge"/>
</dbReference>
<dbReference type="Proteomes" id="UP001214638">
    <property type="component" value="Unassembled WGS sequence"/>
</dbReference>
<dbReference type="Pfam" id="PF14327">
    <property type="entry name" value="CSTF2_hinge"/>
    <property type="match status" value="1"/>
</dbReference>
<dbReference type="AlphaFoldDB" id="A0AAD9PPQ2"/>
<evidence type="ECO:0000313" key="8">
    <source>
        <dbReference type="Proteomes" id="UP001214638"/>
    </source>
</evidence>
<dbReference type="InterPro" id="IPR000819">
    <property type="entry name" value="Peptidase_M17_C"/>
</dbReference>
<evidence type="ECO:0000256" key="5">
    <source>
        <dbReference type="SAM" id="MobiDB-lite"/>
    </source>
</evidence>
<dbReference type="Pfam" id="PF00883">
    <property type="entry name" value="Peptidase_M17"/>
    <property type="match status" value="1"/>
</dbReference>
<sequence length="856" mass="93280">MGVHSMGFVPPPPSIPGNEMDDQMKRAPIGMPMMSDGPGYMDDMDLKTSMLKGDFMHAPSGPLSPPYTVNHLPPPPPVMGSGTTVYNDKISIDPYMAAEIASIVHTLSSSQLLYVCASMKSFLNTSPAAARRFLAQNPQVTYALLHTQFILGSADNSLLPLNKTDGAIAKVNRAERARNEEPKQQQYVPEPESYQMQAPPAQIPIQAPPQAPIPVPPTQISMPPQVTMQVPAAPSQLPMPVQVPIQVPVQVPVQVPLVVVGQEYSAEGYPPQDSMQYMDPYQMQLQLQQMQQLVPEPAITIESLIMQGVKPAPAKLVDGVLKNAEIFTNIQRSTMAEMASWPDEQRQQVLSIKVALHMKGIGVITRFPATSLLAENVKVQLYTSLDKAEAVAFNALSDSVLVVYPAFALDADEERDDTGISCEEFPEKFLYENGILKVIFGCGLKHAFGPYDAYEFGKLIAKKILDHKAKNLVVDMHALDANELEAFLVGLFVNLQTIGFTSKPPKDVDLKNVIVIHPSLHMSADFITRCKAMAGGVHLAREMTSAPANIANTVSISNFLENELESLGLKFQILECSDCEELEMGAYLAVAQGSRYPPKFLHATYTGAGEIKSRIAFVGKGILFDSGGYNMKSRASSIELMKFDMGGMAAVFGAAKVIAQLKPPNVKVHFISATCENMVDSESYRPGDIVVASNGKTIEIINTDAEGRLTLADALVYAQNLRVDYIVDIATLTGGCIIALGELVAGYFCEDEKVTEKYLLESFNKTGELFWKLPIPKQYADCMDSKVADMVNASYSAKHSTISAAVFLKKFVKGKQWIHLDIAGAAWDSKASLATGYGVRTLVEFVYQVSKCSSSD</sequence>
<proteinExistence type="inferred from homology"/>
<comment type="similarity">
    <text evidence="1">Belongs to the peptidase M17 family.</text>
</comment>
<evidence type="ECO:0000313" key="7">
    <source>
        <dbReference type="EMBL" id="KAK2198478.1"/>
    </source>
</evidence>
<dbReference type="PANTHER" id="PTHR11963:SF23">
    <property type="entry name" value="CYTOSOL AMINOPEPTIDASE"/>
    <property type="match status" value="1"/>
</dbReference>
<dbReference type="GO" id="GO:0006508">
    <property type="term" value="P:proteolysis"/>
    <property type="evidence" value="ECO:0007669"/>
    <property type="project" value="UniProtKB-KW"/>
</dbReference>
<dbReference type="GO" id="GO:0030145">
    <property type="term" value="F:manganese ion binding"/>
    <property type="evidence" value="ECO:0007669"/>
    <property type="project" value="InterPro"/>
</dbReference>
<dbReference type="PROSITE" id="PS00631">
    <property type="entry name" value="CYTOSOL_AP"/>
    <property type="match status" value="1"/>
</dbReference>
<organism evidence="7 8">
    <name type="scientific">Babesia duncani</name>
    <dbReference type="NCBI Taxonomy" id="323732"/>
    <lineage>
        <taxon>Eukaryota</taxon>
        <taxon>Sar</taxon>
        <taxon>Alveolata</taxon>
        <taxon>Apicomplexa</taxon>
        <taxon>Aconoidasida</taxon>
        <taxon>Piroplasmida</taxon>
        <taxon>Babesiidae</taxon>
        <taxon>Babesia</taxon>
    </lineage>
</organism>
<dbReference type="RefSeq" id="XP_067805320.1">
    <property type="nucleotide sequence ID" value="XM_067946529.1"/>
</dbReference>
<keyword evidence="3" id="KW-0645">Protease</keyword>
<keyword evidence="4" id="KW-0378">Hydrolase</keyword>
<evidence type="ECO:0000259" key="6">
    <source>
        <dbReference type="PROSITE" id="PS00631"/>
    </source>
</evidence>
<dbReference type="KEGG" id="bdw:94335791"/>
<dbReference type="EMBL" id="JALLKP010000001">
    <property type="protein sequence ID" value="KAK2198478.1"/>
    <property type="molecule type" value="Genomic_DNA"/>
</dbReference>
<gene>
    <name evidence="7" type="ORF">BdWA1_001493</name>
</gene>
<feature type="domain" description="Cytosol aminopeptidase" evidence="6">
    <location>
        <begin position="702"/>
        <end position="709"/>
    </location>
</feature>
<keyword evidence="2" id="KW-0031">Aminopeptidase</keyword>
<dbReference type="InterPro" id="IPR011356">
    <property type="entry name" value="Leucine_aapep/pepB"/>
</dbReference>
<protein>
    <submittedName>
        <fullName evidence="7">Bifunctional Peptidase M17</fullName>
    </submittedName>
</protein>
<dbReference type="GeneID" id="94335791"/>
<dbReference type="SUPFAM" id="SSF53187">
    <property type="entry name" value="Zn-dependent exopeptidases"/>
    <property type="match status" value="1"/>
</dbReference>
<dbReference type="GO" id="GO:0070006">
    <property type="term" value="F:metalloaminopeptidase activity"/>
    <property type="evidence" value="ECO:0007669"/>
    <property type="project" value="InterPro"/>
</dbReference>
<name>A0AAD9PPQ2_9APIC</name>
<evidence type="ECO:0000256" key="3">
    <source>
        <dbReference type="ARBA" id="ARBA00022670"/>
    </source>
</evidence>
<dbReference type="GO" id="GO:0005737">
    <property type="term" value="C:cytoplasm"/>
    <property type="evidence" value="ECO:0007669"/>
    <property type="project" value="InterPro"/>
</dbReference>
<evidence type="ECO:0000256" key="1">
    <source>
        <dbReference type="ARBA" id="ARBA00009528"/>
    </source>
</evidence>
<dbReference type="InterPro" id="IPR031721">
    <property type="entry name" value="Partial_CstF"/>
</dbReference>
<dbReference type="Gene3D" id="1.25.40.630">
    <property type="match status" value="1"/>
</dbReference>
<evidence type="ECO:0000256" key="2">
    <source>
        <dbReference type="ARBA" id="ARBA00022438"/>
    </source>
</evidence>
<dbReference type="Gene3D" id="3.40.630.10">
    <property type="entry name" value="Zn peptidases"/>
    <property type="match status" value="1"/>
</dbReference>
<dbReference type="Pfam" id="PF15861">
    <property type="entry name" value="partial_CstF"/>
    <property type="match status" value="1"/>
</dbReference>
<dbReference type="CDD" id="cd00433">
    <property type="entry name" value="Peptidase_M17"/>
    <property type="match status" value="1"/>
</dbReference>
<comment type="caution">
    <text evidence="7">The sequence shown here is derived from an EMBL/GenBank/DDBJ whole genome shotgun (WGS) entry which is preliminary data.</text>
</comment>
<evidence type="ECO:0000256" key="4">
    <source>
        <dbReference type="ARBA" id="ARBA00022801"/>
    </source>
</evidence>